<name>A0A4R3K787_9FIRM</name>
<reference evidence="20 21" key="1">
    <citation type="submission" date="2019-03" db="EMBL/GenBank/DDBJ databases">
        <title>Genomic Encyclopedia of Type Strains, Phase IV (KMG-IV): sequencing the most valuable type-strain genomes for metagenomic binning, comparative biology and taxonomic classification.</title>
        <authorList>
            <person name="Goeker M."/>
        </authorList>
    </citation>
    <scope>NUCLEOTIDE SEQUENCE [LARGE SCALE GENOMIC DNA]</scope>
    <source>
        <strain evidence="20 21">DSM 20467</strain>
    </source>
</reference>
<dbReference type="InterPro" id="IPR045060">
    <property type="entry name" value="Phe-tRNA-ligase_IIc_bsu"/>
</dbReference>
<dbReference type="InterPro" id="IPR020825">
    <property type="entry name" value="Phe-tRNA_synthase-like_B3/B4"/>
</dbReference>
<dbReference type="GO" id="GO:0000049">
    <property type="term" value="F:tRNA binding"/>
    <property type="evidence" value="ECO:0007669"/>
    <property type="project" value="UniProtKB-UniRule"/>
</dbReference>
<keyword evidence="11 16" id="KW-0694">RNA-binding</keyword>
<dbReference type="SUPFAM" id="SSF54991">
    <property type="entry name" value="Anticodon-binding domain of PheRS"/>
    <property type="match status" value="1"/>
</dbReference>
<keyword evidence="10 15" id="KW-0460">Magnesium</keyword>
<feature type="domain" description="FDX-ACB" evidence="18">
    <location>
        <begin position="716"/>
        <end position="809"/>
    </location>
</feature>
<dbReference type="PROSITE" id="PS51483">
    <property type="entry name" value="B5"/>
    <property type="match status" value="1"/>
</dbReference>
<comment type="cofactor">
    <cofactor evidence="15">
        <name>Mg(2+)</name>
        <dbReference type="ChEBI" id="CHEBI:18420"/>
    </cofactor>
    <text evidence="15">Binds 2 magnesium ions per tetramer.</text>
</comment>
<keyword evidence="7 15" id="KW-0479">Metal-binding</keyword>
<dbReference type="SUPFAM" id="SSF46955">
    <property type="entry name" value="Putative DNA-binding domain"/>
    <property type="match status" value="1"/>
</dbReference>
<evidence type="ECO:0000256" key="5">
    <source>
        <dbReference type="ARBA" id="ARBA00022555"/>
    </source>
</evidence>
<evidence type="ECO:0000256" key="10">
    <source>
        <dbReference type="ARBA" id="ARBA00022842"/>
    </source>
</evidence>
<dbReference type="GO" id="GO:0006432">
    <property type="term" value="P:phenylalanyl-tRNA aminoacylation"/>
    <property type="evidence" value="ECO:0007669"/>
    <property type="project" value="UniProtKB-UniRule"/>
</dbReference>
<dbReference type="GO" id="GO:0004826">
    <property type="term" value="F:phenylalanine-tRNA ligase activity"/>
    <property type="evidence" value="ECO:0007669"/>
    <property type="project" value="UniProtKB-UniRule"/>
</dbReference>
<dbReference type="Pfam" id="PF01588">
    <property type="entry name" value="tRNA_bind"/>
    <property type="match status" value="1"/>
</dbReference>
<dbReference type="PROSITE" id="PS50886">
    <property type="entry name" value="TRBD"/>
    <property type="match status" value="1"/>
</dbReference>
<dbReference type="GO" id="GO:0016740">
    <property type="term" value="F:transferase activity"/>
    <property type="evidence" value="ECO:0007669"/>
    <property type="project" value="UniProtKB-ARBA"/>
</dbReference>
<comment type="subcellular location">
    <subcellularLocation>
        <location evidence="1 15">Cytoplasm</location>
    </subcellularLocation>
</comment>
<comment type="similarity">
    <text evidence="2 15">Belongs to the phenylalanyl-tRNA synthetase beta subunit family. Type 1 subfamily.</text>
</comment>
<dbReference type="SMART" id="SM00874">
    <property type="entry name" value="B5"/>
    <property type="match status" value="1"/>
</dbReference>
<dbReference type="Gene3D" id="3.50.40.10">
    <property type="entry name" value="Phenylalanyl-trna Synthetase, Chain B, domain 3"/>
    <property type="match status" value="1"/>
</dbReference>
<keyword evidence="4 15" id="KW-0963">Cytoplasm</keyword>
<feature type="binding site" evidence="15">
    <location>
        <position position="468"/>
    </location>
    <ligand>
        <name>Mg(2+)</name>
        <dbReference type="ChEBI" id="CHEBI:18420"/>
        <note>shared with alpha subunit</note>
    </ligand>
</feature>
<dbReference type="SMART" id="SM00873">
    <property type="entry name" value="B3_4"/>
    <property type="match status" value="1"/>
</dbReference>
<feature type="domain" description="TRNA-binding" evidence="17">
    <location>
        <begin position="39"/>
        <end position="154"/>
    </location>
</feature>
<dbReference type="Proteomes" id="UP000295188">
    <property type="component" value="Unassembled WGS sequence"/>
</dbReference>
<dbReference type="AlphaFoldDB" id="A0A4R3K787"/>
<proteinExistence type="inferred from homology"/>
<protein>
    <recommendedName>
        <fullName evidence="15">Phenylalanine--tRNA ligase beta subunit</fullName>
        <ecNumber evidence="15">6.1.1.20</ecNumber>
    </recommendedName>
    <alternativeName>
        <fullName evidence="15">Phenylalanyl-tRNA synthetase beta subunit</fullName>
        <shortName evidence="15">PheRS</shortName>
    </alternativeName>
</protein>
<feature type="domain" description="B5" evidence="19">
    <location>
        <begin position="409"/>
        <end position="484"/>
    </location>
</feature>
<dbReference type="InterPro" id="IPR041616">
    <property type="entry name" value="PheRS_beta_core"/>
</dbReference>
<dbReference type="OrthoDB" id="9805455at2"/>
<evidence type="ECO:0000256" key="2">
    <source>
        <dbReference type="ARBA" id="ARBA00008653"/>
    </source>
</evidence>
<comment type="caution">
    <text evidence="20">The sequence shown here is derived from an EMBL/GenBank/DDBJ whole genome shotgun (WGS) entry which is preliminary data.</text>
</comment>
<dbReference type="InterPro" id="IPR045864">
    <property type="entry name" value="aa-tRNA-synth_II/BPL/LPL"/>
</dbReference>
<dbReference type="RefSeq" id="WP_132549695.1">
    <property type="nucleotide sequence ID" value="NZ_SMAA01000009.1"/>
</dbReference>
<dbReference type="InterPro" id="IPR009061">
    <property type="entry name" value="DNA-bd_dom_put_sf"/>
</dbReference>
<evidence type="ECO:0000256" key="1">
    <source>
        <dbReference type="ARBA" id="ARBA00004496"/>
    </source>
</evidence>
<evidence type="ECO:0000256" key="12">
    <source>
        <dbReference type="ARBA" id="ARBA00022917"/>
    </source>
</evidence>
<keyword evidence="21" id="KW-1185">Reference proteome</keyword>
<keyword evidence="5 16" id="KW-0820">tRNA-binding</keyword>
<feature type="binding site" evidence="15">
    <location>
        <position position="472"/>
    </location>
    <ligand>
        <name>Mg(2+)</name>
        <dbReference type="ChEBI" id="CHEBI:18420"/>
        <note>shared with alpha subunit</note>
    </ligand>
</feature>
<evidence type="ECO:0000256" key="4">
    <source>
        <dbReference type="ARBA" id="ARBA00022490"/>
    </source>
</evidence>
<dbReference type="Gene3D" id="3.30.56.10">
    <property type="match status" value="2"/>
</dbReference>
<keyword evidence="8 15" id="KW-0547">Nucleotide-binding</keyword>
<dbReference type="FunFam" id="3.50.40.10:FF:000001">
    <property type="entry name" value="Phenylalanine--tRNA ligase beta subunit"/>
    <property type="match status" value="1"/>
</dbReference>
<comment type="catalytic activity">
    <reaction evidence="14 15">
        <text>tRNA(Phe) + L-phenylalanine + ATP = L-phenylalanyl-tRNA(Phe) + AMP + diphosphate + H(+)</text>
        <dbReference type="Rhea" id="RHEA:19413"/>
        <dbReference type="Rhea" id="RHEA-COMP:9668"/>
        <dbReference type="Rhea" id="RHEA-COMP:9699"/>
        <dbReference type="ChEBI" id="CHEBI:15378"/>
        <dbReference type="ChEBI" id="CHEBI:30616"/>
        <dbReference type="ChEBI" id="CHEBI:33019"/>
        <dbReference type="ChEBI" id="CHEBI:58095"/>
        <dbReference type="ChEBI" id="CHEBI:78442"/>
        <dbReference type="ChEBI" id="CHEBI:78531"/>
        <dbReference type="ChEBI" id="CHEBI:456215"/>
        <dbReference type="EC" id="6.1.1.20"/>
    </reaction>
</comment>
<evidence type="ECO:0000256" key="6">
    <source>
        <dbReference type="ARBA" id="ARBA00022598"/>
    </source>
</evidence>
<dbReference type="PROSITE" id="PS51447">
    <property type="entry name" value="FDX_ACB"/>
    <property type="match status" value="1"/>
</dbReference>
<gene>
    <name evidence="15" type="primary">pheT</name>
    <name evidence="20" type="ORF">EDC37_10963</name>
</gene>
<dbReference type="Gene3D" id="2.40.50.140">
    <property type="entry name" value="Nucleic acid-binding proteins"/>
    <property type="match status" value="1"/>
</dbReference>
<dbReference type="GO" id="GO:0140096">
    <property type="term" value="F:catalytic activity, acting on a protein"/>
    <property type="evidence" value="ECO:0007669"/>
    <property type="project" value="UniProtKB-ARBA"/>
</dbReference>
<sequence length="810" mass="88965">MQVSIKWLKDYIDFKETPEKLADMLTMAGVPVENIIDPGAGLEKVITGRIEELKPHENSDHLQICTMNVGLPENIIIVTGAQNVAQGQIVPVAMIGAHLPNGMKISKGKLRGVMSYGMLCSAQELKLDLEALPDKQKTGIYILPADTPVGVPVKDLLGLNDVILEFELTANRSDCFSVFGLVREIAALTGNTPKWPAITLEENSSDKINDLLSIEIKDADLCPRFSCRMLKNVKIGPSPEWMQQRLEGAGIRAINNVVDVTNFVMIEMGQPLHAYDYDAISGHKLIARRSIEGELLHTLDDTSRKAKKDMLVIADTEKAAGLAGIMGGFETEITDKTTTVVLEAAKFYGACIRRTARSCGLASEASGRFERGTDIENTIRALDRAAQLLVQMNAGTVVKGVLDVYPEKKKPTTVDFTVEAVNRHLGTALDKQTMLNILAKLEIKAEEKNNVITAHIPSWRGDITCMQDISEEVSRIYGFDKITSTLPSGLALQGKQSEKQTFVDKIKDIMVGLGLCETVSFSFTHPSLFDKLNVPADHTIRKAIPIMNPLTDEYPLVRTCLLTSVMENLTRNFSRKNNDIKIFEVGTTFLPKALPVTELPDEHLKVAGAIAGRRNPVGWNEDNASVDFYDAKGIVEELLKNLSISRYKVEAGEHFAMHPGKTALFKKGRDTIFTVGELHPSAAAAFAINKPVYIFSADIDTLIKYAAKTIKSKPLPKYPATTRDLAIIIDTSVDAASIEKTITKSAGQYLISLDLFDVYEGKQIDAHKKSLAFSLTFQANEKTLTDAEIDAAFKNIVTALQKNYDAALRA</sequence>
<dbReference type="InterPro" id="IPR002547">
    <property type="entry name" value="tRNA-bd_dom"/>
</dbReference>
<dbReference type="HAMAP" id="MF_00283">
    <property type="entry name" value="Phe_tRNA_synth_beta1"/>
    <property type="match status" value="1"/>
</dbReference>
<dbReference type="EC" id="6.1.1.20" evidence="15"/>
<dbReference type="InterPro" id="IPR005121">
    <property type="entry name" value="Fdx_antiC-bd"/>
</dbReference>
<dbReference type="InterPro" id="IPR033714">
    <property type="entry name" value="tRNA_bind_bactPheRS"/>
</dbReference>
<feature type="binding site" evidence="15">
    <location>
        <position position="471"/>
    </location>
    <ligand>
        <name>Mg(2+)</name>
        <dbReference type="ChEBI" id="CHEBI:18420"/>
        <note>shared with alpha subunit</note>
    </ligand>
</feature>
<evidence type="ECO:0000256" key="7">
    <source>
        <dbReference type="ARBA" id="ARBA00022723"/>
    </source>
</evidence>
<dbReference type="FunFam" id="2.40.50.140:FF:000045">
    <property type="entry name" value="Phenylalanine--tRNA ligase beta subunit"/>
    <property type="match status" value="1"/>
</dbReference>
<evidence type="ECO:0000259" key="18">
    <source>
        <dbReference type="PROSITE" id="PS51447"/>
    </source>
</evidence>
<evidence type="ECO:0000256" key="11">
    <source>
        <dbReference type="ARBA" id="ARBA00022884"/>
    </source>
</evidence>
<dbReference type="CDD" id="cd00769">
    <property type="entry name" value="PheRS_beta_core"/>
    <property type="match status" value="1"/>
</dbReference>
<evidence type="ECO:0000256" key="9">
    <source>
        <dbReference type="ARBA" id="ARBA00022840"/>
    </source>
</evidence>
<keyword evidence="9 15" id="KW-0067">ATP-binding</keyword>
<evidence type="ECO:0000313" key="21">
    <source>
        <dbReference type="Proteomes" id="UP000295188"/>
    </source>
</evidence>
<dbReference type="Pfam" id="PF03484">
    <property type="entry name" value="B5"/>
    <property type="match status" value="1"/>
</dbReference>
<dbReference type="EMBL" id="SMAA01000009">
    <property type="protein sequence ID" value="TCS78709.1"/>
    <property type="molecule type" value="Genomic_DNA"/>
</dbReference>
<evidence type="ECO:0000313" key="20">
    <source>
        <dbReference type="EMBL" id="TCS78709.1"/>
    </source>
</evidence>
<evidence type="ECO:0000259" key="17">
    <source>
        <dbReference type="PROSITE" id="PS50886"/>
    </source>
</evidence>
<evidence type="ECO:0000256" key="8">
    <source>
        <dbReference type="ARBA" id="ARBA00022741"/>
    </source>
</evidence>
<dbReference type="SUPFAM" id="SSF50249">
    <property type="entry name" value="Nucleic acid-binding proteins"/>
    <property type="match status" value="1"/>
</dbReference>
<dbReference type="GO" id="GO:0000287">
    <property type="term" value="F:magnesium ion binding"/>
    <property type="evidence" value="ECO:0007669"/>
    <property type="project" value="UniProtKB-UniRule"/>
</dbReference>
<dbReference type="InterPro" id="IPR036690">
    <property type="entry name" value="Fdx_antiC-bd_sf"/>
</dbReference>
<dbReference type="GO" id="GO:0005524">
    <property type="term" value="F:ATP binding"/>
    <property type="evidence" value="ECO:0007669"/>
    <property type="project" value="UniProtKB-UniRule"/>
</dbReference>
<dbReference type="Pfam" id="PF03147">
    <property type="entry name" value="FDX-ACB"/>
    <property type="match status" value="1"/>
</dbReference>
<dbReference type="SUPFAM" id="SSF55681">
    <property type="entry name" value="Class II aaRS and biotin synthetases"/>
    <property type="match status" value="1"/>
</dbReference>
<dbReference type="InterPro" id="IPR005146">
    <property type="entry name" value="B3/B4_tRNA-bd"/>
</dbReference>
<dbReference type="FunFam" id="3.30.70.380:FF:000001">
    <property type="entry name" value="Phenylalanine--tRNA ligase beta subunit"/>
    <property type="match status" value="1"/>
</dbReference>
<feature type="binding site" evidence="15">
    <location>
        <position position="462"/>
    </location>
    <ligand>
        <name>Mg(2+)</name>
        <dbReference type="ChEBI" id="CHEBI:18420"/>
        <note>shared with alpha subunit</note>
    </ligand>
</feature>
<dbReference type="SUPFAM" id="SSF56037">
    <property type="entry name" value="PheT/TilS domain"/>
    <property type="match status" value="1"/>
</dbReference>
<dbReference type="PANTHER" id="PTHR10947">
    <property type="entry name" value="PHENYLALANYL-TRNA SYNTHETASE BETA CHAIN AND LEUCINE-RICH REPEAT-CONTAINING PROTEIN 47"/>
    <property type="match status" value="1"/>
</dbReference>
<dbReference type="NCBIfam" id="NF045760">
    <property type="entry name" value="YtpR"/>
    <property type="match status" value="1"/>
</dbReference>
<evidence type="ECO:0000256" key="15">
    <source>
        <dbReference type="HAMAP-Rule" id="MF_00283"/>
    </source>
</evidence>
<dbReference type="PANTHER" id="PTHR10947:SF0">
    <property type="entry name" value="PHENYLALANINE--TRNA LIGASE BETA SUBUNIT"/>
    <property type="match status" value="1"/>
</dbReference>
<comment type="subunit">
    <text evidence="3 15">Tetramer of two alpha and two beta subunits.</text>
</comment>
<dbReference type="NCBIfam" id="TIGR00472">
    <property type="entry name" value="pheT_bact"/>
    <property type="match status" value="1"/>
</dbReference>
<evidence type="ECO:0000256" key="13">
    <source>
        <dbReference type="ARBA" id="ARBA00023146"/>
    </source>
</evidence>
<accession>A0A4R3K787</accession>
<evidence type="ECO:0000256" key="3">
    <source>
        <dbReference type="ARBA" id="ARBA00011209"/>
    </source>
</evidence>
<dbReference type="Gene3D" id="3.30.70.380">
    <property type="entry name" value="Ferrodoxin-fold anticodon-binding domain"/>
    <property type="match status" value="1"/>
</dbReference>
<dbReference type="InterPro" id="IPR012340">
    <property type="entry name" value="NA-bd_OB-fold"/>
</dbReference>
<evidence type="ECO:0000259" key="19">
    <source>
        <dbReference type="PROSITE" id="PS51483"/>
    </source>
</evidence>
<evidence type="ECO:0000256" key="14">
    <source>
        <dbReference type="ARBA" id="ARBA00049255"/>
    </source>
</evidence>
<keyword evidence="13 15" id="KW-0030">Aminoacyl-tRNA synthetase</keyword>
<dbReference type="CDD" id="cd02796">
    <property type="entry name" value="tRNA_bind_bactPheRS"/>
    <property type="match status" value="1"/>
</dbReference>
<keyword evidence="12 15" id="KW-0648">Protein biosynthesis</keyword>
<dbReference type="Gene3D" id="3.30.930.10">
    <property type="entry name" value="Bira Bifunctional Protein, Domain 2"/>
    <property type="match status" value="1"/>
</dbReference>
<dbReference type="Pfam" id="PF03483">
    <property type="entry name" value="B3_4"/>
    <property type="match status" value="1"/>
</dbReference>
<dbReference type="SMART" id="SM00896">
    <property type="entry name" value="FDX-ACB"/>
    <property type="match status" value="1"/>
</dbReference>
<dbReference type="InterPro" id="IPR004532">
    <property type="entry name" value="Phe-tRNA-ligase_IIc_bsu_bact"/>
</dbReference>
<dbReference type="Pfam" id="PF17759">
    <property type="entry name" value="tRNA_synthFbeta"/>
    <property type="match status" value="1"/>
</dbReference>
<dbReference type="GO" id="GO:0009328">
    <property type="term" value="C:phenylalanine-tRNA ligase complex"/>
    <property type="evidence" value="ECO:0007669"/>
    <property type="project" value="TreeGrafter"/>
</dbReference>
<organism evidence="20 21">
    <name type="scientific">Pectinatus cerevisiiphilus</name>
    <dbReference type="NCBI Taxonomy" id="86956"/>
    <lineage>
        <taxon>Bacteria</taxon>
        <taxon>Bacillati</taxon>
        <taxon>Bacillota</taxon>
        <taxon>Negativicutes</taxon>
        <taxon>Selenomonadales</taxon>
        <taxon>Selenomonadaceae</taxon>
        <taxon>Pectinatus</taxon>
    </lineage>
</organism>
<evidence type="ECO:0000256" key="16">
    <source>
        <dbReference type="PROSITE-ProRule" id="PRU00209"/>
    </source>
</evidence>
<keyword evidence="6 15" id="KW-0436">Ligase</keyword>
<dbReference type="InterPro" id="IPR005147">
    <property type="entry name" value="tRNA_synthase_B5-dom"/>
</dbReference>